<dbReference type="EMBL" id="MBFT01000719">
    <property type="protein sequence ID" value="PVU87620.1"/>
    <property type="molecule type" value="Genomic_DNA"/>
</dbReference>
<organism evidence="1 2">
    <name type="scientific">Furculomyces boomerangus</name>
    <dbReference type="NCBI Taxonomy" id="61424"/>
    <lineage>
        <taxon>Eukaryota</taxon>
        <taxon>Fungi</taxon>
        <taxon>Fungi incertae sedis</taxon>
        <taxon>Zoopagomycota</taxon>
        <taxon>Kickxellomycotina</taxon>
        <taxon>Harpellomycetes</taxon>
        <taxon>Harpellales</taxon>
        <taxon>Harpellaceae</taxon>
        <taxon>Furculomyces</taxon>
    </lineage>
</organism>
<evidence type="ECO:0000313" key="1">
    <source>
        <dbReference type="EMBL" id="PVU87620.1"/>
    </source>
</evidence>
<evidence type="ECO:0008006" key="3">
    <source>
        <dbReference type="Google" id="ProtNLM"/>
    </source>
</evidence>
<proteinExistence type="predicted"/>
<protein>
    <recommendedName>
        <fullName evidence="3">DNA-directed RNA polymerase III subunit Rpc5</fullName>
    </recommendedName>
</protein>
<comment type="caution">
    <text evidence="1">The sequence shown here is derived from an EMBL/GenBank/DDBJ whole genome shotgun (WGS) entry which is preliminary data.</text>
</comment>
<dbReference type="GO" id="GO:0042797">
    <property type="term" value="P:tRNA transcription by RNA polymerase III"/>
    <property type="evidence" value="ECO:0007669"/>
    <property type="project" value="TreeGrafter"/>
</dbReference>
<accession>A0A2T9Y5K4</accession>
<name>A0A2T9Y5K4_9FUNG</name>
<dbReference type="STRING" id="61424.A0A2T9Y5K4"/>
<dbReference type="PANTHER" id="PTHR12069">
    <property type="entry name" value="DNA-DIRECTED RNA POLYMERASES III 80 KDA POLYPEPTIDE RNA POLYMERASE III SUBUNIT 5"/>
    <property type="match status" value="1"/>
</dbReference>
<dbReference type="PANTHER" id="PTHR12069:SF0">
    <property type="entry name" value="DNA-DIRECTED RNA POLYMERASE III SUBUNIT RPC5"/>
    <property type="match status" value="1"/>
</dbReference>
<dbReference type="InterPro" id="IPR006886">
    <property type="entry name" value="RNA_pol_III_Rpc5"/>
</dbReference>
<gene>
    <name evidence="1" type="ORF">BB559_005966</name>
</gene>
<evidence type="ECO:0000313" key="2">
    <source>
        <dbReference type="Proteomes" id="UP000245699"/>
    </source>
</evidence>
<keyword evidence="2" id="KW-1185">Reference proteome</keyword>
<sequence>MDIDSTDTDMKQASLDANISQKTFDQENELEDPIVARYPLFISEKLTKYLHLFQYPMKAPEWMEQQDQQPTAARVKPNSGIVELEIPINTSHSMYSKEKGAKFAAGMQNSGETLNIPQGKLFDAQTWTSSPITQTANYMIATFIDGELHLTPIKKVSQLRYNLDYIDKINDKIRANTKKTAGEQEDLQATEKTKAKTLQVKVRSSQAEEVLRKQENSISRIRQKISEEPWTNLEYYDHETDESNAVFTQLVYTQKEKLVASTTPSQYIEIISPQKYQEERQPQTSRF</sequence>
<reference evidence="1 2" key="1">
    <citation type="journal article" date="2018" name="MBio">
        <title>Comparative Genomics Reveals the Core Gene Toolbox for the Fungus-Insect Symbiosis.</title>
        <authorList>
            <person name="Wang Y."/>
            <person name="Stata M."/>
            <person name="Wang W."/>
            <person name="Stajich J.E."/>
            <person name="White M.M."/>
            <person name="Moncalvo J.M."/>
        </authorList>
    </citation>
    <scope>NUCLEOTIDE SEQUENCE [LARGE SCALE GENOMIC DNA]</scope>
    <source>
        <strain evidence="1 2">AUS-77-4</strain>
    </source>
</reference>
<dbReference type="Proteomes" id="UP000245699">
    <property type="component" value="Unassembled WGS sequence"/>
</dbReference>
<dbReference type="Pfam" id="PF04801">
    <property type="entry name" value="RPC5"/>
    <property type="match status" value="1"/>
</dbReference>
<dbReference type="OrthoDB" id="340681at2759"/>
<dbReference type="AlphaFoldDB" id="A0A2T9Y5K4"/>
<dbReference type="GO" id="GO:0005666">
    <property type="term" value="C:RNA polymerase III complex"/>
    <property type="evidence" value="ECO:0007669"/>
    <property type="project" value="TreeGrafter"/>
</dbReference>